<dbReference type="PROSITE" id="PS00122">
    <property type="entry name" value="CARBOXYLESTERASE_B_1"/>
    <property type="match status" value="1"/>
</dbReference>
<evidence type="ECO:0000259" key="5">
    <source>
        <dbReference type="Pfam" id="PF00135"/>
    </source>
</evidence>
<dbReference type="AlphaFoldDB" id="A0A9P5XN32"/>
<dbReference type="SUPFAM" id="SSF53474">
    <property type="entry name" value="alpha/beta-Hydrolases"/>
    <property type="match status" value="1"/>
</dbReference>
<accession>A0A9P5XN32</accession>
<evidence type="ECO:0000256" key="1">
    <source>
        <dbReference type="ARBA" id="ARBA00005964"/>
    </source>
</evidence>
<reference evidence="6" key="1">
    <citation type="submission" date="2020-11" db="EMBL/GenBank/DDBJ databases">
        <authorList>
            <consortium name="DOE Joint Genome Institute"/>
            <person name="Ahrendt S."/>
            <person name="Riley R."/>
            <person name="Andreopoulos W."/>
            <person name="Labutti K."/>
            <person name="Pangilinan J."/>
            <person name="Ruiz-Duenas F.J."/>
            <person name="Barrasa J.M."/>
            <person name="Sanchez-Garcia M."/>
            <person name="Camarero S."/>
            <person name="Miyauchi S."/>
            <person name="Serrano A."/>
            <person name="Linde D."/>
            <person name="Babiker R."/>
            <person name="Drula E."/>
            <person name="Ayuso-Fernandez I."/>
            <person name="Pacheco R."/>
            <person name="Padilla G."/>
            <person name="Ferreira P."/>
            <person name="Barriuso J."/>
            <person name="Kellner H."/>
            <person name="Castanera R."/>
            <person name="Alfaro M."/>
            <person name="Ramirez L."/>
            <person name="Pisabarro A.G."/>
            <person name="Kuo A."/>
            <person name="Tritt A."/>
            <person name="Lipzen A."/>
            <person name="He G."/>
            <person name="Yan M."/>
            <person name="Ng V."/>
            <person name="Cullen D."/>
            <person name="Martin F."/>
            <person name="Rosso M.-N."/>
            <person name="Henrissat B."/>
            <person name="Hibbett D."/>
            <person name="Martinez A.T."/>
            <person name="Grigoriev I.V."/>
        </authorList>
    </citation>
    <scope>NUCLEOTIDE SEQUENCE</scope>
    <source>
        <strain evidence="6">MF-IS2</strain>
    </source>
</reference>
<keyword evidence="2 3" id="KW-0378">Hydrolase</keyword>
<dbReference type="EC" id="3.1.1.-" evidence="3"/>
<keyword evidence="7" id="KW-1185">Reference proteome</keyword>
<name>A0A9P5XN32_9AGAR</name>
<dbReference type="InterPro" id="IPR002018">
    <property type="entry name" value="CarbesteraseB"/>
</dbReference>
<gene>
    <name evidence="6" type="ORF">P691DRAFT_692640</name>
</gene>
<evidence type="ECO:0000256" key="3">
    <source>
        <dbReference type="RuleBase" id="RU361235"/>
    </source>
</evidence>
<organism evidence="6 7">
    <name type="scientific">Macrolepiota fuliginosa MF-IS2</name>
    <dbReference type="NCBI Taxonomy" id="1400762"/>
    <lineage>
        <taxon>Eukaryota</taxon>
        <taxon>Fungi</taxon>
        <taxon>Dikarya</taxon>
        <taxon>Basidiomycota</taxon>
        <taxon>Agaricomycotina</taxon>
        <taxon>Agaricomycetes</taxon>
        <taxon>Agaricomycetidae</taxon>
        <taxon>Agaricales</taxon>
        <taxon>Agaricineae</taxon>
        <taxon>Agaricaceae</taxon>
        <taxon>Macrolepiota</taxon>
    </lineage>
</organism>
<evidence type="ECO:0000313" key="7">
    <source>
        <dbReference type="Proteomes" id="UP000807342"/>
    </source>
</evidence>
<evidence type="ECO:0000313" key="6">
    <source>
        <dbReference type="EMBL" id="KAF9454428.1"/>
    </source>
</evidence>
<dbReference type="PANTHER" id="PTHR43142:SF1">
    <property type="entry name" value="CARBOXYLIC ESTER HYDROLASE"/>
    <property type="match status" value="1"/>
</dbReference>
<protein>
    <recommendedName>
        <fullName evidence="3">Carboxylic ester hydrolase</fullName>
        <ecNumber evidence="3">3.1.1.-</ecNumber>
    </recommendedName>
</protein>
<comment type="similarity">
    <text evidence="1 3">Belongs to the type-B carboxylesterase/lipase family.</text>
</comment>
<dbReference type="OrthoDB" id="6846267at2759"/>
<dbReference type="EMBL" id="MU151054">
    <property type="protein sequence ID" value="KAF9454428.1"/>
    <property type="molecule type" value="Genomic_DNA"/>
</dbReference>
<dbReference type="PANTHER" id="PTHR43142">
    <property type="entry name" value="CARBOXYLIC ESTER HYDROLASE"/>
    <property type="match status" value="1"/>
</dbReference>
<evidence type="ECO:0000256" key="4">
    <source>
        <dbReference type="SAM" id="MobiDB-lite"/>
    </source>
</evidence>
<comment type="caution">
    <text evidence="6">The sequence shown here is derived from an EMBL/GenBank/DDBJ whole genome shotgun (WGS) entry which is preliminary data.</text>
</comment>
<dbReference type="GO" id="GO:0016787">
    <property type="term" value="F:hydrolase activity"/>
    <property type="evidence" value="ECO:0007669"/>
    <property type="project" value="UniProtKB-KW"/>
</dbReference>
<dbReference type="InterPro" id="IPR029058">
    <property type="entry name" value="AB_hydrolase_fold"/>
</dbReference>
<feature type="compositionally biased region" description="Polar residues" evidence="4">
    <location>
        <begin position="74"/>
        <end position="85"/>
    </location>
</feature>
<dbReference type="InterPro" id="IPR019826">
    <property type="entry name" value="Carboxylesterase_B_AS"/>
</dbReference>
<feature type="region of interest" description="Disordered" evidence="4">
    <location>
        <begin position="74"/>
        <end position="94"/>
    </location>
</feature>
<dbReference type="Proteomes" id="UP000807342">
    <property type="component" value="Unassembled WGS sequence"/>
</dbReference>
<dbReference type="Pfam" id="PF00135">
    <property type="entry name" value="COesterase"/>
    <property type="match status" value="1"/>
</dbReference>
<dbReference type="Gene3D" id="3.40.50.1820">
    <property type="entry name" value="alpha/beta hydrolase"/>
    <property type="match status" value="1"/>
</dbReference>
<evidence type="ECO:0000256" key="2">
    <source>
        <dbReference type="ARBA" id="ARBA00022801"/>
    </source>
</evidence>
<proteinExistence type="inferred from homology"/>
<feature type="domain" description="Carboxylesterase type B" evidence="5">
    <location>
        <begin position="17"/>
        <end position="450"/>
    </location>
</feature>
<sequence>MGIPHLHEELQDSTERVVVSTKYGDVVGGRACTGAAVFLEVPYALPPGRFQDPQPLPEGYKYEKKEYITESAYATQPTNDGQAQGSPFGDKVGRGQPTENPLFLNIVVPPSFPAERNFLVKVYIHGGFLQFGSPHSLSSQAQFIAAQRKEIWLNIGYRVSAFGFLASDIPRLDGNYGFKDQWLGLKWIRDNIASFGGDPGNVHLTGLSAGAHSVHQILHRVSLLPDGEMAPFQTAALQSNAILTDPKTPAQLRPQFQALCRSLGLNPDEPTILDTLRNSKKVSWQSITRVIENDMLGQYGTFRGCLASDWMIVAPGPMARQRSGAFTSSLKAHGVKALVIGNLTEEWYLYSIAHPVSSPRDILPNLNRYFPDDISGKLLKRLWTLGDDPSEEETVKSFGEVLSAGQVYLPVVVFIRDMMTSGFPVVRYQIQWTPEGVRPHEGYVTHGTDRCLWALRKPNLDAKEWDTANRWVEVVDKELKKVIQSGNTHQYREVLTLKEDQSVGWTNDERWNEFMDLVDILPGERGKGSRL</sequence>